<keyword evidence="1" id="KW-0328">Glycosyltransferase</keyword>
<dbReference type="AlphaFoldDB" id="A0AAN1XTW5"/>
<dbReference type="PANTHER" id="PTHR34106:SF5">
    <property type="entry name" value="GLYCOSIDASE"/>
    <property type="match status" value="1"/>
</dbReference>
<dbReference type="SUPFAM" id="SSF75005">
    <property type="entry name" value="Arabinanase/levansucrase/invertase"/>
    <property type="match status" value="1"/>
</dbReference>
<evidence type="ECO:0000256" key="3">
    <source>
        <dbReference type="ARBA" id="ARBA00024356"/>
    </source>
</evidence>
<sequence length="301" mass="33601">MNSPQHKFRLEHIDEVSYACSPELADMYKLSPFVWATEDHFELLLRVVNYSDVPAEKLARIHRGVSLDGLRFALSTSPVIAPGEDVEDAYDSGGCEDPTVSFVDGIYYVYYTGWNEHRKRGELLLASGPSLERLEKRGIALPSMLGVVNPKEAEIVPVDDGTWRLLFEYAHEGRSKVGIASSSSAAGPWIVGAPLFEARPGWDEWHLSTGPVIRGSDAAPVMFYNGATRAAAWRIGWIVFDPKFTRVIARCEHPIVLPGERRFEEDTDIAFAASAIVDGECIRLYYSIADRHVMRATVRRS</sequence>
<proteinExistence type="inferred from homology"/>
<accession>A0AAN1XTW5</accession>
<dbReference type="GO" id="GO:0016757">
    <property type="term" value="F:glycosyltransferase activity"/>
    <property type="evidence" value="ECO:0007669"/>
    <property type="project" value="UniProtKB-KW"/>
</dbReference>
<gene>
    <name evidence="4" type="ORF">WPS_08010</name>
</gene>
<keyword evidence="2" id="KW-0808">Transferase</keyword>
<dbReference type="Gene3D" id="2.115.10.20">
    <property type="entry name" value="Glycosyl hydrolase domain, family 43"/>
    <property type="match status" value="1"/>
</dbReference>
<dbReference type="Pfam" id="PF04041">
    <property type="entry name" value="Glyco_hydro_130"/>
    <property type="match status" value="1"/>
</dbReference>
<dbReference type="EMBL" id="AP025523">
    <property type="protein sequence ID" value="BDE05525.1"/>
    <property type="molecule type" value="Genomic_DNA"/>
</dbReference>
<dbReference type="RefSeq" id="WP_317996557.1">
    <property type="nucleotide sequence ID" value="NZ_AP025523.1"/>
</dbReference>
<reference evidence="4 5" key="1">
    <citation type="journal article" date="2022" name="ISME Commun">
        <title>Vulcanimicrobium alpinus gen. nov. sp. nov., the first cultivated representative of the candidate phylum 'Eremiobacterota', is a metabolically versatile aerobic anoxygenic phototroph.</title>
        <authorList>
            <person name="Yabe S."/>
            <person name="Muto K."/>
            <person name="Abe K."/>
            <person name="Yokota A."/>
            <person name="Staudigel H."/>
            <person name="Tebo B.M."/>
        </authorList>
    </citation>
    <scope>NUCLEOTIDE SEQUENCE [LARGE SCALE GENOMIC DNA]</scope>
    <source>
        <strain evidence="4 5">WC8-2</strain>
    </source>
</reference>
<dbReference type="InterPro" id="IPR023296">
    <property type="entry name" value="Glyco_hydro_beta-prop_sf"/>
</dbReference>
<evidence type="ECO:0000256" key="2">
    <source>
        <dbReference type="ARBA" id="ARBA00022679"/>
    </source>
</evidence>
<evidence type="ECO:0000313" key="5">
    <source>
        <dbReference type="Proteomes" id="UP001317532"/>
    </source>
</evidence>
<evidence type="ECO:0000313" key="4">
    <source>
        <dbReference type="EMBL" id="BDE05525.1"/>
    </source>
</evidence>
<dbReference type="KEGG" id="vab:WPS_08010"/>
<keyword evidence="5" id="KW-1185">Reference proteome</keyword>
<evidence type="ECO:0000256" key="1">
    <source>
        <dbReference type="ARBA" id="ARBA00022676"/>
    </source>
</evidence>
<name>A0AAN1XTW5_UNVUL</name>
<protein>
    <submittedName>
        <fullName evidence="4">Glycosylase</fullName>
    </submittedName>
</protein>
<dbReference type="InterPro" id="IPR007184">
    <property type="entry name" value="Mannoside_phosphorylase"/>
</dbReference>
<comment type="similarity">
    <text evidence="3">Belongs to the glycosyl hydrolase 130 family.</text>
</comment>
<dbReference type="Proteomes" id="UP001317532">
    <property type="component" value="Chromosome"/>
</dbReference>
<organism evidence="4 5">
    <name type="scientific">Vulcanimicrobium alpinum</name>
    <dbReference type="NCBI Taxonomy" id="3016050"/>
    <lineage>
        <taxon>Bacteria</taxon>
        <taxon>Bacillati</taxon>
        <taxon>Vulcanimicrobiota</taxon>
        <taxon>Vulcanimicrobiia</taxon>
        <taxon>Vulcanimicrobiales</taxon>
        <taxon>Vulcanimicrobiaceae</taxon>
        <taxon>Vulcanimicrobium</taxon>
    </lineage>
</organism>
<dbReference type="PANTHER" id="PTHR34106">
    <property type="entry name" value="GLYCOSIDASE"/>
    <property type="match status" value="1"/>
</dbReference>